<evidence type="ECO:0000259" key="1">
    <source>
        <dbReference type="Pfam" id="PF14206"/>
    </source>
</evidence>
<dbReference type="Proteomes" id="UP000220927">
    <property type="component" value="Plasmid pRapFH23c"/>
</dbReference>
<dbReference type="InterPro" id="IPR025983">
    <property type="entry name" value="Cys_rich_CPCC"/>
</dbReference>
<dbReference type="KEGG" id="rad:CO657_29495"/>
<evidence type="ECO:0000313" key="3">
    <source>
        <dbReference type="Proteomes" id="UP000220927"/>
    </source>
</evidence>
<proteinExistence type="predicted"/>
<feature type="domain" description="Cysteine-rich CPCC" evidence="1">
    <location>
        <begin position="9"/>
        <end position="62"/>
    </location>
</feature>
<dbReference type="EMBL" id="CP035001">
    <property type="protein sequence ID" value="QAS82023.1"/>
    <property type="molecule type" value="Genomic_DNA"/>
</dbReference>
<gene>
    <name evidence="2" type="ORF">CO657_29495</name>
</gene>
<dbReference type="Pfam" id="PF14206">
    <property type="entry name" value="Cys_rich_CPCC"/>
    <property type="match status" value="1"/>
</dbReference>
<accession>A0AAE5WT35</accession>
<name>A0AAE5WT35_9HYPH</name>
<keyword evidence="2" id="KW-0614">Plasmid</keyword>
<dbReference type="RefSeq" id="WP_082366341.1">
    <property type="nucleotide sequence ID" value="NZ_CP035001.1"/>
</dbReference>
<dbReference type="AlphaFoldDB" id="A0AAE5WT35"/>
<reference evidence="2 3" key="1">
    <citation type="submission" date="2019-01" db="EMBL/GenBank/DDBJ databases">
        <title>Genomic insights into the origins and evolution of symbiotic genes in the Phaseolus vulgaris microsymbionts.</title>
        <authorList>
            <person name="Tong W."/>
        </authorList>
    </citation>
    <scope>NUCLEOTIDE SEQUENCE [LARGE SCALE GENOMIC DNA]</scope>
    <source>
        <strain evidence="2 3">FH23</strain>
        <plasmid evidence="3">prapfh23c</plasmid>
    </source>
</reference>
<geneLocation type="plasmid" evidence="3">
    <name>prapfh23c</name>
</geneLocation>
<evidence type="ECO:0000313" key="2">
    <source>
        <dbReference type="EMBL" id="QAS82023.1"/>
    </source>
</evidence>
<keyword evidence="3" id="KW-1185">Reference proteome</keyword>
<organism evidence="2 3">
    <name type="scientific">Rhizobium acidisoli</name>
    <dbReference type="NCBI Taxonomy" id="1538158"/>
    <lineage>
        <taxon>Bacteria</taxon>
        <taxon>Pseudomonadati</taxon>
        <taxon>Pseudomonadota</taxon>
        <taxon>Alphaproteobacteria</taxon>
        <taxon>Hyphomicrobiales</taxon>
        <taxon>Rhizobiaceae</taxon>
        <taxon>Rhizobium/Agrobacterium group</taxon>
        <taxon>Rhizobium</taxon>
    </lineage>
</organism>
<sequence length="68" mass="7713">MRKENLKKFKCPCCGCQTLTEISRYEICDVCGWEDDPVQSSDPTFAGGANQVSLDQARVVWQTKLKKQ</sequence>
<protein>
    <recommendedName>
        <fullName evidence="1">Cysteine-rich CPCC domain-containing protein</fullName>
    </recommendedName>
</protein>